<feature type="compositionally biased region" description="Basic and acidic residues" evidence="2">
    <location>
        <begin position="16"/>
        <end position="32"/>
    </location>
</feature>
<dbReference type="PANTHER" id="PTHR34297">
    <property type="entry name" value="HYPOTHETICAL CYTOSOLIC PROTEIN-RELATED"/>
    <property type="match status" value="1"/>
</dbReference>
<dbReference type="Proteomes" id="UP000285278">
    <property type="component" value="Unassembled WGS sequence"/>
</dbReference>
<name>A0A418Q9B7_9CORY</name>
<comment type="caution">
    <text evidence="3">The sequence shown here is derived from an EMBL/GenBank/DDBJ whole genome shotgun (WGS) entry which is preliminary data.</text>
</comment>
<dbReference type="OrthoDB" id="9808942at2"/>
<dbReference type="InterPro" id="IPR005531">
    <property type="entry name" value="Asp23"/>
</dbReference>
<gene>
    <name evidence="3" type="ORF">D3M95_02400</name>
</gene>
<comment type="similarity">
    <text evidence="1">Belongs to the asp23 family.</text>
</comment>
<dbReference type="AlphaFoldDB" id="A0A418Q9B7"/>
<evidence type="ECO:0000313" key="4">
    <source>
        <dbReference type="Proteomes" id="UP000285278"/>
    </source>
</evidence>
<organism evidence="3 4">
    <name type="scientific">Corynebacterium falsenii</name>
    <dbReference type="NCBI Taxonomy" id="108486"/>
    <lineage>
        <taxon>Bacteria</taxon>
        <taxon>Bacillati</taxon>
        <taxon>Actinomycetota</taxon>
        <taxon>Actinomycetes</taxon>
        <taxon>Mycobacteriales</taxon>
        <taxon>Corynebacteriaceae</taxon>
        <taxon>Corynebacterium</taxon>
    </lineage>
</organism>
<accession>A0A418Q9B7</accession>
<dbReference type="RefSeq" id="WP_025401709.1">
    <property type="nucleotide sequence ID" value="NZ_CBCRUA010000017.1"/>
</dbReference>
<feature type="region of interest" description="Disordered" evidence="2">
    <location>
        <begin position="1"/>
        <end position="38"/>
    </location>
</feature>
<dbReference type="STRING" id="1451189.CFAL_00080"/>
<protein>
    <submittedName>
        <fullName evidence="3">Asp23/Gls24 family envelope stress response protein</fullName>
    </submittedName>
</protein>
<keyword evidence="4" id="KW-1185">Reference proteome</keyword>
<evidence type="ECO:0000256" key="2">
    <source>
        <dbReference type="SAM" id="MobiDB-lite"/>
    </source>
</evidence>
<proteinExistence type="inferred from homology"/>
<evidence type="ECO:0000313" key="3">
    <source>
        <dbReference type="EMBL" id="RIX36332.1"/>
    </source>
</evidence>
<dbReference type="Pfam" id="PF03780">
    <property type="entry name" value="Asp23"/>
    <property type="match status" value="1"/>
</dbReference>
<sequence length="167" mass="17980">MSDKNLPQTGAQQQREAAKKADEQKDNSKELRGPLQTERGVTTMEDTVVAKVAGIAAREVPGVYDMGNAARRAFSAVTDRIPNSKTNVTGGISVEKGDTQTAIDATVVIEYGASVVEVGDNIRENIIDQVESATGLEVIEVNVNVVDVHLPEEDNDDDSSRKNNELQ</sequence>
<reference evidence="3 4" key="1">
    <citation type="submission" date="2018-09" db="EMBL/GenBank/DDBJ databases">
        <title>Optimization and identification of Corynebacterium falsenii FN1-14 from fish paste.</title>
        <authorList>
            <person name="Daroonpunt R."/>
            <person name="Tanasupawat S."/>
        </authorList>
    </citation>
    <scope>NUCLEOTIDE SEQUENCE [LARGE SCALE GENOMIC DNA]</scope>
    <source>
        <strain evidence="3 4">FN1-14</strain>
    </source>
</reference>
<dbReference type="PANTHER" id="PTHR34297:SF3">
    <property type="entry name" value="ALKALINE SHOCK PROTEIN 23"/>
    <property type="match status" value="1"/>
</dbReference>
<feature type="compositionally biased region" description="Polar residues" evidence="2">
    <location>
        <begin position="1"/>
        <end position="15"/>
    </location>
</feature>
<evidence type="ECO:0000256" key="1">
    <source>
        <dbReference type="ARBA" id="ARBA00005721"/>
    </source>
</evidence>
<dbReference type="EMBL" id="QXJK01000002">
    <property type="protein sequence ID" value="RIX36332.1"/>
    <property type="molecule type" value="Genomic_DNA"/>
</dbReference>